<feature type="transmembrane region" description="Helical" evidence="1">
    <location>
        <begin position="7"/>
        <end position="28"/>
    </location>
</feature>
<organism evidence="3 4">
    <name type="scientific">Mycobacterium phage Indlulamithi</name>
    <dbReference type="NCBI Taxonomy" id="2656582"/>
    <lineage>
        <taxon>Viruses</taxon>
        <taxon>Duplodnaviria</taxon>
        <taxon>Heunggongvirae</taxon>
        <taxon>Uroviricota</taxon>
        <taxon>Caudoviricetes</taxon>
        <taxon>Indlulamithivirus</taxon>
        <taxon>Indlulamithivirus indlulamithi</taxon>
    </lineage>
</organism>
<keyword evidence="1" id="KW-0472">Membrane</keyword>
<keyword evidence="1" id="KW-1133">Transmembrane helix</keyword>
<evidence type="ECO:0000313" key="3">
    <source>
        <dbReference type="EMBL" id="QGJ90094.1"/>
    </source>
</evidence>
<dbReference type="EMBL" id="MN585993">
    <property type="protein sequence ID" value="QGJ90094.1"/>
    <property type="molecule type" value="Genomic_DNA"/>
</dbReference>
<dbReference type="GeneID" id="55624550"/>
<feature type="domain" description="CDGP" evidence="2">
    <location>
        <begin position="40"/>
        <end position="125"/>
    </location>
</feature>
<keyword evidence="1" id="KW-0812">Transmembrane</keyword>
<gene>
    <name evidence="3" type="primary">55</name>
    <name evidence="3" type="ORF">PBI_INDLULAMITHI_55</name>
</gene>
<accession>A0A649VD03</accession>
<dbReference type="RefSeq" id="YP_009853807.1">
    <property type="nucleotide sequence ID" value="NC_048824.1"/>
</dbReference>
<keyword evidence="4" id="KW-1185">Reference proteome</keyword>
<proteinExistence type="predicted"/>
<sequence>MKSVRDCAITFVVVSAIIASFFAVYMLFAPKAKADGYDFGCETIHWGFLGSQRRIICDGPKRPDGSWERGRVILTPAHYVPRSCYFGTYSSSCSGGYQVDTTVQARESYIVFDSNVLPDEPGWLPPGTDTLR</sequence>
<evidence type="ECO:0000313" key="4">
    <source>
        <dbReference type="Proteomes" id="UP000423609"/>
    </source>
</evidence>
<dbReference type="InterPro" id="IPR056271">
    <property type="entry name" value="CDGP_dom"/>
</dbReference>
<name>A0A649VD03_9CAUD</name>
<protein>
    <recommendedName>
        <fullName evidence="2">CDGP domain-containing protein</fullName>
    </recommendedName>
</protein>
<evidence type="ECO:0000259" key="2">
    <source>
        <dbReference type="Pfam" id="PF24238"/>
    </source>
</evidence>
<dbReference type="Proteomes" id="UP000423609">
    <property type="component" value="Segment"/>
</dbReference>
<dbReference type="KEGG" id="vg:55624550"/>
<dbReference type="Pfam" id="PF24238">
    <property type="entry name" value="CDGP"/>
    <property type="match status" value="1"/>
</dbReference>
<reference evidence="3 4" key="1">
    <citation type="submission" date="2019-10" db="EMBL/GenBank/DDBJ databases">
        <authorList>
            <person name="Garlena R.A."/>
            <person name="Russell D.A."/>
            <person name="Pope W.H."/>
            <person name="Jacobs-Sera D."/>
            <person name="Hatfull G.F."/>
        </authorList>
    </citation>
    <scope>NUCLEOTIDE SEQUENCE [LARGE SCALE GENOMIC DNA]</scope>
</reference>
<evidence type="ECO:0000256" key="1">
    <source>
        <dbReference type="SAM" id="Phobius"/>
    </source>
</evidence>